<dbReference type="InterPro" id="IPR017945">
    <property type="entry name" value="DHBP_synth_RibB-like_a/b_dom"/>
</dbReference>
<keyword evidence="8" id="KW-1185">Reference proteome</keyword>
<dbReference type="Proteomes" id="UP000186817">
    <property type="component" value="Unassembled WGS sequence"/>
</dbReference>
<evidence type="ECO:0000259" key="6">
    <source>
        <dbReference type="PROSITE" id="PS51203"/>
    </source>
</evidence>
<dbReference type="GO" id="GO:0008686">
    <property type="term" value="F:3,4-dihydroxy-2-butanone-4-phosphate synthase activity"/>
    <property type="evidence" value="ECO:0007669"/>
    <property type="project" value="UniProtKB-EC"/>
</dbReference>
<dbReference type="CDD" id="cd00085">
    <property type="entry name" value="HNHc"/>
    <property type="match status" value="1"/>
</dbReference>
<gene>
    <name evidence="7" type="primary">ribB</name>
    <name evidence="7" type="ORF">AK812_SmicGene39954</name>
</gene>
<evidence type="ECO:0000256" key="1">
    <source>
        <dbReference type="ARBA" id="ARBA00004904"/>
    </source>
</evidence>
<evidence type="ECO:0000256" key="5">
    <source>
        <dbReference type="SAM" id="SignalP"/>
    </source>
</evidence>
<dbReference type="SUPFAM" id="SSF49764">
    <property type="entry name" value="HSP20-like chaperones"/>
    <property type="match status" value="1"/>
</dbReference>
<dbReference type="PANTHER" id="PTHR21327:SF18">
    <property type="entry name" value="3,4-DIHYDROXY-2-BUTANONE 4-PHOSPHATE SYNTHASE"/>
    <property type="match status" value="1"/>
</dbReference>
<dbReference type="Pfam" id="PF14279">
    <property type="entry name" value="HNH_5"/>
    <property type="match status" value="1"/>
</dbReference>
<evidence type="ECO:0000313" key="7">
    <source>
        <dbReference type="EMBL" id="OLP79730.1"/>
    </source>
</evidence>
<dbReference type="SMART" id="SM00507">
    <property type="entry name" value="HNHc"/>
    <property type="match status" value="1"/>
</dbReference>
<accession>A0A1Q9C9X7</accession>
<reference evidence="7 8" key="1">
    <citation type="submission" date="2016-02" db="EMBL/GenBank/DDBJ databases">
        <title>Genome analysis of coral dinoflagellate symbionts highlights evolutionary adaptations to a symbiotic lifestyle.</title>
        <authorList>
            <person name="Aranda M."/>
            <person name="Li Y."/>
            <person name="Liew Y.J."/>
            <person name="Baumgarten S."/>
            <person name="Simakov O."/>
            <person name="Wilson M."/>
            <person name="Piel J."/>
            <person name="Ashoor H."/>
            <person name="Bougouffa S."/>
            <person name="Bajic V.B."/>
            <person name="Ryu T."/>
            <person name="Ravasi T."/>
            <person name="Bayer T."/>
            <person name="Micklem G."/>
            <person name="Kim H."/>
            <person name="Bhak J."/>
            <person name="Lajeunesse T.C."/>
            <person name="Voolstra C.R."/>
        </authorList>
    </citation>
    <scope>NUCLEOTIDE SEQUENCE [LARGE SCALE GENOMIC DNA]</scope>
    <source>
        <strain evidence="7 8">CCMP2467</strain>
    </source>
</reference>
<dbReference type="Pfam" id="PF00926">
    <property type="entry name" value="DHBP_synthase"/>
    <property type="match status" value="2"/>
</dbReference>
<dbReference type="InterPro" id="IPR029471">
    <property type="entry name" value="HNH_5"/>
</dbReference>
<keyword evidence="3" id="KW-0686">Riboflavin biosynthesis</keyword>
<dbReference type="UniPathway" id="UPA00275"/>
<dbReference type="OrthoDB" id="60371at2759"/>
<feature type="chain" id="PRO_5012864524" description="3,4-dihydroxy-2-butanone-4-phosphate synthase" evidence="5">
    <location>
        <begin position="16"/>
        <end position="909"/>
    </location>
</feature>
<dbReference type="GO" id="GO:0005829">
    <property type="term" value="C:cytosol"/>
    <property type="evidence" value="ECO:0007669"/>
    <property type="project" value="TreeGrafter"/>
</dbReference>
<proteinExistence type="predicted"/>
<feature type="signal peptide" evidence="5">
    <location>
        <begin position="1"/>
        <end position="15"/>
    </location>
</feature>
<dbReference type="InterPro" id="IPR003615">
    <property type="entry name" value="HNH_nuc"/>
</dbReference>
<feature type="domain" description="CS" evidence="6">
    <location>
        <begin position="374"/>
        <end position="469"/>
    </location>
</feature>
<evidence type="ECO:0000313" key="8">
    <source>
        <dbReference type="Proteomes" id="UP000186817"/>
    </source>
</evidence>
<evidence type="ECO:0000256" key="4">
    <source>
        <dbReference type="ARBA" id="ARBA00022723"/>
    </source>
</evidence>
<dbReference type="Gene3D" id="3.90.870.10">
    <property type="entry name" value="DHBP synthase"/>
    <property type="match status" value="2"/>
</dbReference>
<dbReference type="SUPFAM" id="SSF55821">
    <property type="entry name" value="YrdC/RibB"/>
    <property type="match status" value="2"/>
</dbReference>
<dbReference type="CDD" id="cd06467">
    <property type="entry name" value="p23_NUDC_like"/>
    <property type="match status" value="1"/>
</dbReference>
<keyword evidence="4" id="KW-0479">Metal-binding</keyword>
<dbReference type="PROSITE" id="PS51203">
    <property type="entry name" value="CS"/>
    <property type="match status" value="1"/>
</dbReference>
<protein>
    <recommendedName>
        <fullName evidence="2">3,4-dihydroxy-2-butanone-4-phosphate synthase</fullName>
        <ecNumber evidence="2">4.1.99.12</ecNumber>
    </recommendedName>
</protein>
<dbReference type="AlphaFoldDB" id="A0A1Q9C9X7"/>
<name>A0A1Q9C9X7_SYMMI</name>
<comment type="pathway">
    <text evidence="1">Cofactor biosynthesis; riboflavin biosynthesis; 2-hydroxy-3-oxobutyl phosphate from D-ribulose 5-phosphate: step 1/1.</text>
</comment>
<dbReference type="InterPro" id="IPR000422">
    <property type="entry name" value="DHBP_synthase_RibB"/>
</dbReference>
<dbReference type="Gene3D" id="2.60.40.790">
    <property type="match status" value="1"/>
</dbReference>
<evidence type="ECO:0000256" key="3">
    <source>
        <dbReference type="ARBA" id="ARBA00022619"/>
    </source>
</evidence>
<dbReference type="EMBL" id="LSRX01001452">
    <property type="protein sequence ID" value="OLP79730.1"/>
    <property type="molecule type" value="Genomic_DNA"/>
</dbReference>
<dbReference type="GO" id="GO:0046872">
    <property type="term" value="F:metal ion binding"/>
    <property type="evidence" value="ECO:0007669"/>
    <property type="project" value="UniProtKB-KW"/>
</dbReference>
<dbReference type="Pfam" id="PF04969">
    <property type="entry name" value="CS"/>
    <property type="match status" value="1"/>
</dbReference>
<organism evidence="7 8">
    <name type="scientific">Symbiodinium microadriaticum</name>
    <name type="common">Dinoflagellate</name>
    <name type="synonym">Zooxanthella microadriatica</name>
    <dbReference type="NCBI Taxonomy" id="2951"/>
    <lineage>
        <taxon>Eukaryota</taxon>
        <taxon>Sar</taxon>
        <taxon>Alveolata</taxon>
        <taxon>Dinophyceae</taxon>
        <taxon>Suessiales</taxon>
        <taxon>Symbiodiniaceae</taxon>
        <taxon>Symbiodinium</taxon>
    </lineage>
</organism>
<dbReference type="GO" id="GO:0009231">
    <property type="term" value="P:riboflavin biosynthetic process"/>
    <property type="evidence" value="ECO:0007669"/>
    <property type="project" value="UniProtKB-UniPathway"/>
</dbReference>
<comment type="caution">
    <text evidence="7">The sequence shown here is derived from an EMBL/GenBank/DDBJ whole genome shotgun (WGS) entry which is preliminary data.</text>
</comment>
<evidence type="ECO:0000256" key="2">
    <source>
        <dbReference type="ARBA" id="ARBA00012153"/>
    </source>
</evidence>
<keyword evidence="5" id="KW-0732">Signal</keyword>
<dbReference type="InterPro" id="IPR007052">
    <property type="entry name" value="CS_dom"/>
</dbReference>
<dbReference type="EC" id="4.1.99.12" evidence="2"/>
<sequence length="909" mass="100075">MWPFHILEAAPRLLALWDFTMPWSSMQEALRAFRRGEFVMVMDSDEREDECDLVFSAEMVTASQMAFAIRHTTGIVCIVADKARLEHFGLHPISAGGCAGRFVKCVQQAETGLPWEFLATAVAAWGSLSSLRPCAYLWRGAATSRVVRLMRTAKRETTAYFESLNIQSTGDVVRHWVHTTSVSADLVRGPGGKGEGSKAVHKAIEEAKAVCNSFLPRVLRDEKSVSQILDLLCNALSLAGDPSSRDAFAALESPLVSFHDNAPVAMRKALQGRFSGIAVADALHLQMQGPKVPLPPISQGSLNLREPVRTARQATATATATAETIIESKPQAKRSNGAAGLLSMLAMAMATLVTRWFQPSKRSLSRMSQARTARRFMSYQWEEAGKDGREIRLYVPVDETVKEKHVEIDLTESKLRVGLKLRGQVIDSDLYDMVNPHESHWFIDQHEGRRCVAVTLMKKNIWKRWTFLTSSEATSSKASQACESWAASRHCFYVVVLPCFFKSSCWFEPSRPSQRVLGSFILDMDWTQSTDWTSTGDCLSSQTLMSHPRMQGQIEAVRARLRGSSALSNLSQRPPLTDGLSGQSSMTRQSLHWKAQVWQLAITGRGERHFAYRDRHEKLVARDAPEAAHPLGIALEALGAAIRGPGNLAKWKPPEILQLRSQSRWKMPLQVRAMILARDSETCWYCGAPGDTVDHWIPLCRGGTNKTVNLVCACSECNELKGNSMPEEFLATRKTSATQRNTDANATNFYVSTDFLPATSTGVSASDRAITARAMCDLNNRAEDFSKPGHLFPLCARPGGVLERPGHTESTWDFCRLAGLTPVGLLAELMHDDGTMYRRDDSLAFASANNIPIVTVEQIIEFRQKHGTMAPASLFSEKAGLAATGSASASPAVVASTCDARSDAPKAKL</sequence>
<dbReference type="InterPro" id="IPR008978">
    <property type="entry name" value="HSP20-like_chaperone"/>
</dbReference>
<dbReference type="PANTHER" id="PTHR21327">
    <property type="entry name" value="GTP CYCLOHYDROLASE II-RELATED"/>
    <property type="match status" value="1"/>
</dbReference>